<dbReference type="SUPFAM" id="SSF57783">
    <property type="entry name" value="Zinc beta-ribbon"/>
    <property type="match status" value="1"/>
</dbReference>
<dbReference type="SUPFAM" id="SSF56731">
    <property type="entry name" value="DNA primase core"/>
    <property type="match status" value="1"/>
</dbReference>
<keyword evidence="3" id="KW-1185">Reference proteome</keyword>
<feature type="domain" description="SF4 helicase" evidence="1">
    <location>
        <begin position="330"/>
        <end position="565"/>
    </location>
</feature>
<keyword evidence="2" id="KW-0347">Helicase</keyword>
<proteinExistence type="predicted"/>
<evidence type="ECO:0000313" key="3">
    <source>
        <dbReference type="Proteomes" id="UP001178288"/>
    </source>
</evidence>
<dbReference type="GO" id="GO:0005829">
    <property type="term" value="C:cytosol"/>
    <property type="evidence" value="ECO:0007669"/>
    <property type="project" value="TreeGrafter"/>
</dbReference>
<keyword evidence="2" id="KW-0067">ATP-binding</keyword>
<evidence type="ECO:0000313" key="2">
    <source>
        <dbReference type="EMBL" id="WHY88206.1"/>
    </source>
</evidence>
<dbReference type="InterPro" id="IPR027417">
    <property type="entry name" value="P-loop_NTPase"/>
</dbReference>
<dbReference type="InterPro" id="IPR007694">
    <property type="entry name" value="DNA_helicase_DnaB-like_C"/>
</dbReference>
<dbReference type="Pfam" id="PF03796">
    <property type="entry name" value="DnaB_C"/>
    <property type="match status" value="1"/>
</dbReference>
<sequence length="565" mass="63775">MKNSESKKQVDLISLIKKKHLLEKVGKGTYRVNPCPVCGHYDHFTIFAETNSYFSFSGCCKGGSAFDYLLEVEEKSHDDAFHEYQKLLEVEKEKPPSQPPVVKEGNDMDYTEWICSLYQNTTEKGKQYFINRGIPNGLIEKYKLSIGQIDNRKCMVLPVWEKGIVVYYSARFLDEKKPKYKNATGTAQIFNIDYLKASEKSTVLITEGIFDALSLEAMGYKAIALGGTQHADKLKEKIKQAACDTIFLTAFDNDKAGQECKGQFPYKAIEIPEQFKDINQWIVNSLQNVHEAQNSVLEIKSSIDAQLETAGQADTVSAYLDSGFHSDIQEFLSYKDKRTGFENLDLNMKGLYPGLYVIGGISSVGKTTFTHQLCDQIAEQGGHVIYFSLEQSRLEMVSKSIARTTAKINLDDAVSSVFIRSGGSSIIVKDAIKKYRKTAENVNIIEGNFNTDVKTIREYVDAYRKANKENPVVVVDYLQIMPAIDERMSDKQRIDTNVTELKRMSRDFSLTVFVISSLNRGNYLSPIDFESFKESGGIEYTADVVWGLQLEAINDPVFYKEKSVN</sequence>
<dbReference type="GO" id="GO:0005524">
    <property type="term" value="F:ATP binding"/>
    <property type="evidence" value="ECO:0007669"/>
    <property type="project" value="InterPro"/>
</dbReference>
<dbReference type="PANTHER" id="PTHR30153">
    <property type="entry name" value="REPLICATIVE DNA HELICASE DNAB"/>
    <property type="match status" value="1"/>
</dbReference>
<dbReference type="Pfam" id="PF13155">
    <property type="entry name" value="Toprim_2"/>
    <property type="match status" value="1"/>
</dbReference>
<dbReference type="InterPro" id="IPR034154">
    <property type="entry name" value="TOPRIM_DnaG/twinkle"/>
</dbReference>
<gene>
    <name evidence="2" type="ORF">QNH39_10340</name>
</gene>
<dbReference type="GO" id="GO:0006260">
    <property type="term" value="P:DNA replication"/>
    <property type="evidence" value="ECO:0007669"/>
    <property type="project" value="InterPro"/>
</dbReference>
<dbReference type="CDD" id="cd01029">
    <property type="entry name" value="TOPRIM_primases"/>
    <property type="match status" value="1"/>
</dbReference>
<evidence type="ECO:0000259" key="1">
    <source>
        <dbReference type="PROSITE" id="PS51199"/>
    </source>
</evidence>
<accession>A0AA95MVM2</accession>
<dbReference type="PANTHER" id="PTHR30153:SF2">
    <property type="entry name" value="REPLICATIVE DNA HELICASE"/>
    <property type="match status" value="1"/>
</dbReference>
<dbReference type="RefSeq" id="WP_169803114.1">
    <property type="nucleotide sequence ID" value="NZ_CP126114.1"/>
</dbReference>
<dbReference type="GO" id="GO:0008270">
    <property type="term" value="F:zinc ion binding"/>
    <property type="evidence" value="ECO:0007669"/>
    <property type="project" value="InterPro"/>
</dbReference>
<dbReference type="PROSITE" id="PS51199">
    <property type="entry name" value="SF4_HELICASE"/>
    <property type="match status" value="1"/>
</dbReference>
<dbReference type="KEGG" id="nnv:QNH39_10340"/>
<name>A0AA95MVM2_9BACI</name>
<dbReference type="Gene3D" id="3.90.580.10">
    <property type="entry name" value="Zinc finger, CHC2-type domain"/>
    <property type="match status" value="1"/>
</dbReference>
<dbReference type="InterPro" id="IPR036977">
    <property type="entry name" value="DNA_primase_Znf_CHC2"/>
</dbReference>
<dbReference type="GO" id="GO:0003677">
    <property type="term" value="F:DNA binding"/>
    <property type="evidence" value="ECO:0007669"/>
    <property type="project" value="InterPro"/>
</dbReference>
<dbReference type="Proteomes" id="UP001178288">
    <property type="component" value="Chromosome"/>
</dbReference>
<dbReference type="Gene3D" id="3.40.1360.10">
    <property type="match status" value="1"/>
</dbReference>
<keyword evidence="2" id="KW-0378">Hydrolase</keyword>
<reference evidence="2" key="1">
    <citation type="submission" date="2023-05" db="EMBL/GenBank/DDBJ databases">
        <title>Comparative genomics of Bacillaceae isolates and their secondary metabolite potential.</title>
        <authorList>
            <person name="Song L."/>
            <person name="Nielsen L.J."/>
            <person name="Mohite O."/>
            <person name="Xu X."/>
            <person name="Weber T."/>
            <person name="Kovacs A.T."/>
        </authorList>
    </citation>
    <scope>NUCLEOTIDE SEQUENCE</scope>
    <source>
        <strain evidence="2">XLM17</strain>
    </source>
</reference>
<dbReference type="SUPFAM" id="SSF52540">
    <property type="entry name" value="P-loop containing nucleoside triphosphate hydrolases"/>
    <property type="match status" value="1"/>
</dbReference>
<dbReference type="GO" id="GO:0003678">
    <property type="term" value="F:DNA helicase activity"/>
    <property type="evidence" value="ECO:0007669"/>
    <property type="project" value="InterPro"/>
</dbReference>
<dbReference type="EMBL" id="CP126114">
    <property type="protein sequence ID" value="WHY88206.1"/>
    <property type="molecule type" value="Genomic_DNA"/>
</dbReference>
<protein>
    <submittedName>
        <fullName evidence="2">DnaB-like helicase C-terminal domain-containing protein</fullName>
    </submittedName>
</protein>
<dbReference type="Gene3D" id="3.40.50.300">
    <property type="entry name" value="P-loop containing nucleotide triphosphate hydrolases"/>
    <property type="match status" value="1"/>
</dbReference>
<keyword evidence="2" id="KW-0547">Nucleotide-binding</keyword>
<organism evidence="2 3">
    <name type="scientific">Neobacillus novalis</name>
    <dbReference type="NCBI Taxonomy" id="220687"/>
    <lineage>
        <taxon>Bacteria</taxon>
        <taxon>Bacillati</taxon>
        <taxon>Bacillota</taxon>
        <taxon>Bacilli</taxon>
        <taxon>Bacillales</taxon>
        <taxon>Bacillaceae</taxon>
        <taxon>Neobacillus</taxon>
    </lineage>
</organism>
<dbReference type="AlphaFoldDB" id="A0AA95MVM2"/>